<organism evidence="2 3">
    <name type="scientific">Pythium insidiosum</name>
    <name type="common">Pythiosis disease agent</name>
    <dbReference type="NCBI Taxonomy" id="114742"/>
    <lineage>
        <taxon>Eukaryota</taxon>
        <taxon>Sar</taxon>
        <taxon>Stramenopiles</taxon>
        <taxon>Oomycota</taxon>
        <taxon>Peronosporomycetes</taxon>
        <taxon>Pythiales</taxon>
        <taxon>Pythiaceae</taxon>
        <taxon>Pythium</taxon>
    </lineage>
</organism>
<feature type="compositionally biased region" description="Basic and acidic residues" evidence="1">
    <location>
        <begin position="60"/>
        <end position="77"/>
    </location>
</feature>
<reference evidence="2" key="1">
    <citation type="submission" date="2021-12" db="EMBL/GenBank/DDBJ databases">
        <title>Prjna785345.</title>
        <authorList>
            <person name="Rujirawat T."/>
            <person name="Krajaejun T."/>
        </authorList>
    </citation>
    <scope>NUCLEOTIDE SEQUENCE</scope>
    <source>
        <strain evidence="2">Pi057C3</strain>
    </source>
</reference>
<proteinExistence type="predicted"/>
<dbReference type="EMBL" id="JAKCXM010004268">
    <property type="protein sequence ID" value="KAJ0389278.1"/>
    <property type="molecule type" value="Genomic_DNA"/>
</dbReference>
<dbReference type="Proteomes" id="UP001209570">
    <property type="component" value="Unassembled WGS sequence"/>
</dbReference>
<protein>
    <submittedName>
        <fullName evidence="2">Uncharacterized protein</fullName>
    </submittedName>
</protein>
<comment type="caution">
    <text evidence="2">The sequence shown here is derived from an EMBL/GenBank/DDBJ whole genome shotgun (WGS) entry which is preliminary data.</text>
</comment>
<evidence type="ECO:0000313" key="2">
    <source>
        <dbReference type="EMBL" id="KAJ0389278.1"/>
    </source>
</evidence>
<dbReference type="AlphaFoldDB" id="A0AAD5L729"/>
<accession>A0AAD5L729</accession>
<name>A0AAD5L729_PYTIN</name>
<feature type="region of interest" description="Disordered" evidence="1">
    <location>
        <begin position="46"/>
        <end position="77"/>
    </location>
</feature>
<keyword evidence="3" id="KW-1185">Reference proteome</keyword>
<feature type="compositionally biased region" description="Basic residues" evidence="1">
    <location>
        <begin position="48"/>
        <end position="59"/>
    </location>
</feature>
<gene>
    <name evidence="2" type="ORF">P43SY_010533</name>
</gene>
<evidence type="ECO:0000313" key="3">
    <source>
        <dbReference type="Proteomes" id="UP001209570"/>
    </source>
</evidence>
<sequence>MHLLRTSGVAINLLPAPVPACMAPSPPNPSRQRRILNLKPGDPILLVKKPRDRRKKSPRIRLDSTTRRQREPRQDTRGSLRLIRIQQALVKQLRKEAPHSNRIKHIIDLVDVIPFQADSQRYILDEKITHALKSKAANEKLREEEEAEAKKKAHERDCLACLCSHF</sequence>
<evidence type="ECO:0000256" key="1">
    <source>
        <dbReference type="SAM" id="MobiDB-lite"/>
    </source>
</evidence>